<gene>
    <name evidence="2" type="ORF">DSL72_003933</name>
</gene>
<accession>A0A8A3P8D3</accession>
<sequence>MASSSNNRVENNPRSSSSLSSPKDTMPPSPFDAIPSKLTATALLAIPFISILVGVSSIHPTKAIYAVYSPNTASLQYVHGDGTFISPLSLCPLLSFNNGDTLCSRQRLNIIECMTRSARYYAITHDASWHDDGPHEREFKDRFTNAKSVAEAMTYLSDLHFGPDSIAALRTIPLDRHLTTHLPDRSDPCVPLTAHPTWNFSVHRADLADPRLDPRREDGLMGFFHTLVRRYRSPMPYATFKKAAYVLSGLEKVGAVSWRGGREGVKTRGGWTVDDFLARFAQYEQFTAEWRFLHAPSPIAWLEAELADELRRERLGGRRRKVPWKGLMDGVRVVEVVGWEVLGGIYWDDGEDGRGYPSMFECGEAGVGGDDVDIEMPIKNEESGEIGTRNGHLKHPKHVGELRKKTHGKKGKRRREERDEGAAPKRVKSAALNIISNVQ</sequence>
<organism evidence="2 3">
    <name type="scientific">Monilinia vaccinii-corymbosi</name>
    <dbReference type="NCBI Taxonomy" id="61207"/>
    <lineage>
        <taxon>Eukaryota</taxon>
        <taxon>Fungi</taxon>
        <taxon>Dikarya</taxon>
        <taxon>Ascomycota</taxon>
        <taxon>Pezizomycotina</taxon>
        <taxon>Leotiomycetes</taxon>
        <taxon>Helotiales</taxon>
        <taxon>Sclerotiniaceae</taxon>
        <taxon>Monilinia</taxon>
    </lineage>
</organism>
<reference evidence="2" key="1">
    <citation type="submission" date="2020-10" db="EMBL/GenBank/DDBJ databases">
        <title>Genome Sequence of Monilinia vaccinii-corymbosi Sheds Light on Mummy Berry Disease Infection of Blueberry and Mating Type.</title>
        <authorList>
            <person name="Yow A.G."/>
            <person name="Zhang Y."/>
            <person name="Bansal K."/>
            <person name="Eacker S.M."/>
            <person name="Sullivan S."/>
            <person name="Liachko I."/>
            <person name="Cubeta M.A."/>
            <person name="Rollins J.A."/>
            <person name="Ashrafi H."/>
        </authorList>
    </citation>
    <scope>NUCLEOTIDE SEQUENCE</scope>
    <source>
        <strain evidence="2">RL-1</strain>
    </source>
</reference>
<feature type="compositionally biased region" description="Basic residues" evidence="1">
    <location>
        <begin position="404"/>
        <end position="413"/>
    </location>
</feature>
<feature type="compositionally biased region" description="Polar residues" evidence="1">
    <location>
        <begin position="1"/>
        <end position="14"/>
    </location>
</feature>
<dbReference type="OrthoDB" id="3563009at2759"/>
<protein>
    <submittedName>
        <fullName evidence="2">Uncharacterized protein</fullName>
    </submittedName>
</protein>
<feature type="region of interest" description="Disordered" evidence="1">
    <location>
        <begin position="1"/>
        <end position="31"/>
    </location>
</feature>
<proteinExistence type="predicted"/>
<feature type="region of interest" description="Disordered" evidence="1">
    <location>
        <begin position="381"/>
        <end position="439"/>
    </location>
</feature>
<dbReference type="AlphaFoldDB" id="A0A8A3P8D3"/>
<dbReference type="Proteomes" id="UP000672032">
    <property type="component" value="Chromosome 1"/>
</dbReference>
<evidence type="ECO:0000313" key="3">
    <source>
        <dbReference type="Proteomes" id="UP000672032"/>
    </source>
</evidence>
<keyword evidence="3" id="KW-1185">Reference proteome</keyword>
<evidence type="ECO:0000313" key="2">
    <source>
        <dbReference type="EMBL" id="QSZ29419.1"/>
    </source>
</evidence>
<evidence type="ECO:0000256" key="1">
    <source>
        <dbReference type="SAM" id="MobiDB-lite"/>
    </source>
</evidence>
<dbReference type="EMBL" id="CP063405">
    <property type="protein sequence ID" value="QSZ29419.1"/>
    <property type="molecule type" value="Genomic_DNA"/>
</dbReference>
<feature type="compositionally biased region" description="Basic and acidic residues" evidence="1">
    <location>
        <begin position="414"/>
        <end position="423"/>
    </location>
</feature>
<name>A0A8A3P8D3_9HELO</name>